<organism evidence="3 4">
    <name type="scientific">Camelimonas lactis</name>
    <dbReference type="NCBI Taxonomy" id="659006"/>
    <lineage>
        <taxon>Bacteria</taxon>
        <taxon>Pseudomonadati</taxon>
        <taxon>Pseudomonadota</taxon>
        <taxon>Alphaproteobacteria</taxon>
        <taxon>Hyphomicrobiales</taxon>
        <taxon>Chelatococcaceae</taxon>
        <taxon>Camelimonas</taxon>
    </lineage>
</organism>
<evidence type="ECO:0000313" key="3">
    <source>
        <dbReference type="EMBL" id="TCO11533.1"/>
    </source>
</evidence>
<keyword evidence="1" id="KW-0812">Transmembrane</keyword>
<feature type="transmembrane region" description="Helical" evidence="1">
    <location>
        <begin position="129"/>
        <end position="149"/>
    </location>
</feature>
<dbReference type="OrthoDB" id="8481678at2"/>
<feature type="transmembrane region" description="Helical" evidence="1">
    <location>
        <begin position="39"/>
        <end position="58"/>
    </location>
</feature>
<protein>
    <submittedName>
        <fullName evidence="3">Tripartite tricarboxylate transporter TctB family protein</fullName>
    </submittedName>
</protein>
<keyword evidence="4" id="KW-1185">Reference proteome</keyword>
<sequence>MTFSGARWTALGLFCAAAAAFWQATKLSRWGFDGPGPGLYPQVIAAICMALALLVLALDRGDPAPVATDDDEAVARYDLAGPQERRTFHIYLLALVVLVAGSWLAGFIVTSLAVTIITMRFAEGVSWRATLITAAIIALAGVIVFSWLLQVSLPEGPADLAFRALLRQGGLL</sequence>
<feature type="domain" description="DUF1468" evidence="2">
    <location>
        <begin position="9"/>
        <end position="154"/>
    </location>
</feature>
<comment type="caution">
    <text evidence="3">The sequence shown here is derived from an EMBL/GenBank/DDBJ whole genome shotgun (WGS) entry which is preliminary data.</text>
</comment>
<dbReference type="AlphaFoldDB" id="A0A4R2GRA3"/>
<dbReference type="Proteomes" id="UP000294881">
    <property type="component" value="Unassembled WGS sequence"/>
</dbReference>
<gene>
    <name evidence="3" type="ORF">EV666_112121</name>
</gene>
<evidence type="ECO:0000313" key="4">
    <source>
        <dbReference type="Proteomes" id="UP000294881"/>
    </source>
</evidence>
<name>A0A4R2GRA3_9HYPH</name>
<dbReference type="EMBL" id="SLWL01000012">
    <property type="protein sequence ID" value="TCO11533.1"/>
    <property type="molecule type" value="Genomic_DNA"/>
</dbReference>
<accession>A0A4R2GRA3</accession>
<keyword evidence="1" id="KW-0472">Membrane</keyword>
<dbReference type="RefSeq" id="WP_132009051.1">
    <property type="nucleotide sequence ID" value="NZ_JBHUNN010000002.1"/>
</dbReference>
<keyword evidence="1" id="KW-1133">Transmembrane helix</keyword>
<proteinExistence type="predicted"/>
<evidence type="ECO:0000259" key="2">
    <source>
        <dbReference type="Pfam" id="PF07331"/>
    </source>
</evidence>
<dbReference type="InterPro" id="IPR009936">
    <property type="entry name" value="DUF1468"/>
</dbReference>
<reference evidence="3 4" key="1">
    <citation type="submission" date="2019-03" db="EMBL/GenBank/DDBJ databases">
        <title>Genomic Encyclopedia of Type Strains, Phase IV (KMG-IV): sequencing the most valuable type-strain genomes for metagenomic binning, comparative biology and taxonomic classification.</title>
        <authorList>
            <person name="Goeker M."/>
        </authorList>
    </citation>
    <scope>NUCLEOTIDE SEQUENCE [LARGE SCALE GENOMIC DNA]</scope>
    <source>
        <strain evidence="3 4">DSM 22958</strain>
    </source>
</reference>
<feature type="transmembrane region" description="Helical" evidence="1">
    <location>
        <begin position="90"/>
        <end position="117"/>
    </location>
</feature>
<dbReference type="Pfam" id="PF07331">
    <property type="entry name" value="TctB"/>
    <property type="match status" value="1"/>
</dbReference>
<evidence type="ECO:0000256" key="1">
    <source>
        <dbReference type="SAM" id="Phobius"/>
    </source>
</evidence>